<gene>
    <name evidence="1" type="ORF">SAMN05192539_102454</name>
</gene>
<accession>A0A1H7CTS7</accession>
<name>A0A1H7CTS7_9BURK</name>
<sequence length="226" mass="25185">MEINDDQITARCNNALAIQCKSWLQKARLDIIVRPYAYTIVTEAGSDHEPYLGMVVAVVDEDTGTVLGKMNEKHLMTVDAIEPREIDIDTANYKVSDNELAFGIRVTRRNQSGVNPYSEQIMNLYILTVNDLKAIARRLLTASYGGEGDRKCVFTGVATKVFIDVIGSKSNGYSELVARTKTTPIRYVSAGEVCHKIEKNPVMQSYVLKFDGQSYRIPKPLQASLD</sequence>
<keyword evidence="2" id="KW-1185">Reference proteome</keyword>
<proteinExistence type="predicted"/>
<evidence type="ECO:0000313" key="1">
    <source>
        <dbReference type="EMBL" id="SEJ92999.1"/>
    </source>
</evidence>
<dbReference type="EMBL" id="FNYE01000024">
    <property type="protein sequence ID" value="SEJ92999.1"/>
    <property type="molecule type" value="Genomic_DNA"/>
</dbReference>
<organism evidence="1 2">
    <name type="scientific">Paraburkholderia diazotrophica</name>
    <dbReference type="NCBI Taxonomy" id="667676"/>
    <lineage>
        <taxon>Bacteria</taxon>
        <taxon>Pseudomonadati</taxon>
        <taxon>Pseudomonadota</taxon>
        <taxon>Betaproteobacteria</taxon>
        <taxon>Burkholderiales</taxon>
        <taxon>Burkholderiaceae</taxon>
        <taxon>Paraburkholderia</taxon>
    </lineage>
</organism>
<protein>
    <submittedName>
        <fullName evidence="1">Uncharacterized protein</fullName>
    </submittedName>
</protein>
<dbReference type="AlphaFoldDB" id="A0A1H7CTS7"/>
<evidence type="ECO:0000313" key="2">
    <source>
        <dbReference type="Proteomes" id="UP000198866"/>
    </source>
</evidence>
<dbReference type="Proteomes" id="UP000198866">
    <property type="component" value="Unassembled WGS sequence"/>
</dbReference>
<reference evidence="2" key="1">
    <citation type="submission" date="2016-10" db="EMBL/GenBank/DDBJ databases">
        <authorList>
            <person name="Varghese N."/>
            <person name="Submissions S."/>
        </authorList>
    </citation>
    <scope>NUCLEOTIDE SEQUENCE [LARGE SCALE GENOMIC DNA]</scope>
    <source>
        <strain evidence="2">LMG 26031</strain>
    </source>
</reference>
<dbReference type="STRING" id="667676.SAMN05192539_102454"/>